<evidence type="ECO:0000313" key="9">
    <source>
        <dbReference type="Proteomes" id="UP001352263"/>
    </source>
</evidence>
<feature type="chain" id="PRO_5045293379" description="Probable sugar-binding periplasmic protein" evidence="7">
    <location>
        <begin position="20"/>
        <end position="419"/>
    </location>
</feature>
<comment type="function">
    <text evidence="5">Part of a binding-protein-dependent transport system for a sugar.</text>
</comment>
<evidence type="ECO:0000256" key="3">
    <source>
        <dbReference type="ARBA" id="ARBA00022448"/>
    </source>
</evidence>
<protein>
    <recommendedName>
        <fullName evidence="6">Probable sugar-binding periplasmic protein</fullName>
    </recommendedName>
</protein>
<keyword evidence="9" id="KW-1185">Reference proteome</keyword>
<feature type="signal peptide" evidence="7">
    <location>
        <begin position="1"/>
        <end position="19"/>
    </location>
</feature>
<dbReference type="InterPro" id="IPR006061">
    <property type="entry name" value="SBP_1_CS"/>
</dbReference>
<dbReference type="InterPro" id="IPR050490">
    <property type="entry name" value="Bact_solute-bd_prot1"/>
</dbReference>
<dbReference type="Proteomes" id="UP001352263">
    <property type="component" value="Unassembled WGS sequence"/>
</dbReference>
<keyword evidence="4 7" id="KW-0732">Signal</keyword>
<sequence length="419" mass="46024">MKRRSIVLSLLAAITAASAPSVWSAPVVLTIESWRNDDLPMWRDKIIPAFEKNNPDIKIKFAPTAPAEYNAVLNSKLEAGTAGDLITCRPFDVPLQHFQKGRLLPLNDLKGMDNFAPVAKTAWTTDDGKTTFCVPIAAVMHGFMYNKEAFTKLGITPPATVEQFFAALQKIKADGKYVPLAMGTKDTWEASQLAYQNIAPNYYKGEEGRQALIAGKAKLTNAQYLEPFRTIAKWKPYLGDGFESQTYPDSQNMFTLGRAAIYPAGSWEIAGFNKQAGFKIGAFPPPVQKAGDKCYISDHPDIALGINAKSKNAAAAKVFLEFVASKEFAKIYANSVPGFFSLQKTPVEMTDPLANEFASWRGKCESTPRLTHQILSRGTPNLEDELWIKAAAVMNGTLTPEAAAQQLQKGLDSWYKPAN</sequence>
<keyword evidence="3" id="KW-0813">Transport</keyword>
<evidence type="ECO:0000256" key="5">
    <source>
        <dbReference type="ARBA" id="ARBA00049629"/>
    </source>
</evidence>
<evidence type="ECO:0000256" key="7">
    <source>
        <dbReference type="SAM" id="SignalP"/>
    </source>
</evidence>
<name>A0ABU6JFB9_9BURK</name>
<comment type="similarity">
    <text evidence="2">Belongs to the bacterial solute-binding protein 1 family.</text>
</comment>
<accession>A0ABU6JFB9</accession>
<dbReference type="PANTHER" id="PTHR43649">
    <property type="entry name" value="ARABINOSE-BINDING PROTEIN-RELATED"/>
    <property type="match status" value="1"/>
</dbReference>
<dbReference type="RefSeq" id="WP_326508783.1">
    <property type="nucleotide sequence ID" value="NZ_JAWIIV010000025.1"/>
</dbReference>
<evidence type="ECO:0000313" key="8">
    <source>
        <dbReference type="EMBL" id="MEC4722103.1"/>
    </source>
</evidence>
<evidence type="ECO:0000256" key="2">
    <source>
        <dbReference type="ARBA" id="ARBA00008520"/>
    </source>
</evidence>
<dbReference type="EMBL" id="JAWIIV010000025">
    <property type="protein sequence ID" value="MEC4722103.1"/>
    <property type="molecule type" value="Genomic_DNA"/>
</dbReference>
<dbReference type="PROSITE" id="PS01037">
    <property type="entry name" value="SBP_BACTERIAL_1"/>
    <property type="match status" value="1"/>
</dbReference>
<evidence type="ECO:0000256" key="6">
    <source>
        <dbReference type="ARBA" id="ARBA00049753"/>
    </source>
</evidence>
<dbReference type="PANTHER" id="PTHR43649:SF28">
    <property type="entry name" value="BINDING PROTEIN COMPONENT OF ABC SUGAR TRANSPORTER-RELATED"/>
    <property type="match status" value="1"/>
</dbReference>
<evidence type="ECO:0000256" key="1">
    <source>
        <dbReference type="ARBA" id="ARBA00004418"/>
    </source>
</evidence>
<reference evidence="8 9" key="1">
    <citation type="submission" date="2023-10" db="EMBL/GenBank/DDBJ databases">
        <title>Noviherbaspirillum sp. CPCC 100848 genome assembly.</title>
        <authorList>
            <person name="Li X.Y."/>
            <person name="Fang X.M."/>
        </authorList>
    </citation>
    <scope>NUCLEOTIDE SEQUENCE [LARGE SCALE GENOMIC DNA]</scope>
    <source>
        <strain evidence="8 9">CPCC 100848</strain>
    </source>
</reference>
<dbReference type="InterPro" id="IPR006059">
    <property type="entry name" value="SBP"/>
</dbReference>
<dbReference type="Gene3D" id="3.40.190.10">
    <property type="entry name" value="Periplasmic binding protein-like II"/>
    <property type="match status" value="2"/>
</dbReference>
<organism evidence="8 9">
    <name type="scientific">Noviherbaspirillum album</name>
    <dbReference type="NCBI Taxonomy" id="3080276"/>
    <lineage>
        <taxon>Bacteria</taxon>
        <taxon>Pseudomonadati</taxon>
        <taxon>Pseudomonadota</taxon>
        <taxon>Betaproteobacteria</taxon>
        <taxon>Burkholderiales</taxon>
        <taxon>Oxalobacteraceae</taxon>
        <taxon>Noviherbaspirillum</taxon>
    </lineage>
</organism>
<proteinExistence type="inferred from homology"/>
<dbReference type="SUPFAM" id="SSF53850">
    <property type="entry name" value="Periplasmic binding protein-like II"/>
    <property type="match status" value="1"/>
</dbReference>
<gene>
    <name evidence="8" type="ORF">RY831_23320</name>
</gene>
<dbReference type="Pfam" id="PF01547">
    <property type="entry name" value="SBP_bac_1"/>
    <property type="match status" value="1"/>
</dbReference>
<evidence type="ECO:0000256" key="4">
    <source>
        <dbReference type="ARBA" id="ARBA00022729"/>
    </source>
</evidence>
<comment type="caution">
    <text evidence="8">The sequence shown here is derived from an EMBL/GenBank/DDBJ whole genome shotgun (WGS) entry which is preliminary data.</text>
</comment>
<comment type="subcellular location">
    <subcellularLocation>
        <location evidence="1">Periplasm</location>
    </subcellularLocation>
</comment>